<name>A0A5C5WKT4_9BACT</name>
<organism evidence="1 2">
    <name type="scientific">Rubripirellula amarantea</name>
    <dbReference type="NCBI Taxonomy" id="2527999"/>
    <lineage>
        <taxon>Bacteria</taxon>
        <taxon>Pseudomonadati</taxon>
        <taxon>Planctomycetota</taxon>
        <taxon>Planctomycetia</taxon>
        <taxon>Pirellulales</taxon>
        <taxon>Pirellulaceae</taxon>
        <taxon>Rubripirellula</taxon>
    </lineage>
</organism>
<dbReference type="Proteomes" id="UP000316598">
    <property type="component" value="Unassembled WGS sequence"/>
</dbReference>
<accession>A0A5C5WKT4</accession>
<dbReference type="AlphaFoldDB" id="A0A5C5WKT4"/>
<comment type="caution">
    <text evidence="1">The sequence shown here is derived from an EMBL/GenBank/DDBJ whole genome shotgun (WGS) entry which is preliminary data.</text>
</comment>
<protein>
    <submittedName>
        <fullName evidence="1">Uncharacterized protein</fullName>
    </submittedName>
</protein>
<dbReference type="OrthoDB" id="236867at2"/>
<dbReference type="EMBL" id="SJPI01000002">
    <property type="protein sequence ID" value="TWT50432.1"/>
    <property type="molecule type" value="Genomic_DNA"/>
</dbReference>
<sequence>MACACELASQVCSEAMQVELQRVAALVHLAKGEHLHAAWHFDKEAKHLRRAGTYREIPNTLDLAAAAYEQAGLPRYG</sequence>
<keyword evidence="2" id="KW-1185">Reference proteome</keyword>
<gene>
    <name evidence="1" type="ORF">Pla22_31750</name>
</gene>
<evidence type="ECO:0000313" key="2">
    <source>
        <dbReference type="Proteomes" id="UP000316598"/>
    </source>
</evidence>
<reference evidence="1 2" key="1">
    <citation type="submission" date="2019-02" db="EMBL/GenBank/DDBJ databases">
        <title>Deep-cultivation of Planctomycetes and their phenomic and genomic characterization uncovers novel biology.</title>
        <authorList>
            <person name="Wiegand S."/>
            <person name="Jogler M."/>
            <person name="Boedeker C."/>
            <person name="Pinto D."/>
            <person name="Vollmers J."/>
            <person name="Rivas-Marin E."/>
            <person name="Kohn T."/>
            <person name="Peeters S.H."/>
            <person name="Heuer A."/>
            <person name="Rast P."/>
            <person name="Oberbeckmann S."/>
            <person name="Bunk B."/>
            <person name="Jeske O."/>
            <person name="Meyerdierks A."/>
            <person name="Storesund J.E."/>
            <person name="Kallscheuer N."/>
            <person name="Luecker S."/>
            <person name="Lage O.M."/>
            <person name="Pohl T."/>
            <person name="Merkel B.J."/>
            <person name="Hornburger P."/>
            <person name="Mueller R.-W."/>
            <person name="Bruemmer F."/>
            <person name="Labrenz M."/>
            <person name="Spormann A.M."/>
            <person name="Op Den Camp H."/>
            <person name="Overmann J."/>
            <person name="Amann R."/>
            <person name="Jetten M.S.M."/>
            <person name="Mascher T."/>
            <person name="Medema M.H."/>
            <person name="Devos D.P."/>
            <person name="Kaster A.-K."/>
            <person name="Ovreas L."/>
            <person name="Rohde M."/>
            <person name="Galperin M.Y."/>
            <person name="Jogler C."/>
        </authorList>
    </citation>
    <scope>NUCLEOTIDE SEQUENCE [LARGE SCALE GENOMIC DNA]</scope>
    <source>
        <strain evidence="1 2">Pla22</strain>
    </source>
</reference>
<evidence type="ECO:0000313" key="1">
    <source>
        <dbReference type="EMBL" id="TWT50432.1"/>
    </source>
</evidence>
<dbReference type="RefSeq" id="WP_146515661.1">
    <property type="nucleotide sequence ID" value="NZ_SJPI01000002.1"/>
</dbReference>
<proteinExistence type="predicted"/>